<dbReference type="InterPro" id="IPR013325">
    <property type="entry name" value="RNA_pol_sigma_r2"/>
</dbReference>
<dbReference type="PANTHER" id="PTHR30385">
    <property type="entry name" value="SIGMA FACTOR F FLAGELLAR"/>
    <property type="match status" value="1"/>
</dbReference>
<dbReference type="GO" id="GO:0016987">
    <property type="term" value="F:sigma factor activity"/>
    <property type="evidence" value="ECO:0007669"/>
    <property type="project" value="UniProtKB-KW"/>
</dbReference>
<dbReference type="SUPFAM" id="SSF88659">
    <property type="entry name" value="Sigma3 and sigma4 domains of RNA polymerase sigma factors"/>
    <property type="match status" value="2"/>
</dbReference>
<evidence type="ECO:0000313" key="9">
    <source>
        <dbReference type="EMBL" id="CAB4897831.1"/>
    </source>
</evidence>
<dbReference type="Gene3D" id="1.10.1740.10">
    <property type="match status" value="1"/>
</dbReference>
<feature type="domain" description="RNA polymerase sigma-70 region 4" evidence="7">
    <location>
        <begin position="167"/>
        <end position="215"/>
    </location>
</feature>
<dbReference type="SUPFAM" id="SSF88946">
    <property type="entry name" value="Sigma2 domain of RNA polymerase sigma factors"/>
    <property type="match status" value="1"/>
</dbReference>
<dbReference type="PANTHER" id="PTHR30385:SF4">
    <property type="entry name" value="RNA POLYMERASE SIGMA-E FACTOR"/>
    <property type="match status" value="1"/>
</dbReference>
<dbReference type="EMBL" id="CAFBMO010000007">
    <property type="protein sequence ID" value="CAB4897831.1"/>
    <property type="molecule type" value="Genomic_DNA"/>
</dbReference>
<dbReference type="InterPro" id="IPR007630">
    <property type="entry name" value="RNA_pol_sigma70_r4"/>
</dbReference>
<protein>
    <submittedName>
        <fullName evidence="8">Unannotated protein</fullName>
    </submittedName>
</protein>
<dbReference type="InterPro" id="IPR007627">
    <property type="entry name" value="RNA_pol_sigma70_r2"/>
</dbReference>
<evidence type="ECO:0000259" key="6">
    <source>
        <dbReference type="Pfam" id="PF04542"/>
    </source>
</evidence>
<evidence type="ECO:0000256" key="2">
    <source>
        <dbReference type="ARBA" id="ARBA00023082"/>
    </source>
</evidence>
<dbReference type="NCBIfam" id="TIGR02937">
    <property type="entry name" value="sigma70-ECF"/>
    <property type="match status" value="1"/>
</dbReference>
<evidence type="ECO:0000256" key="1">
    <source>
        <dbReference type="ARBA" id="ARBA00023015"/>
    </source>
</evidence>
<dbReference type="GO" id="GO:0003677">
    <property type="term" value="F:DNA binding"/>
    <property type="evidence" value="ECO:0007669"/>
    <property type="project" value="UniProtKB-KW"/>
</dbReference>
<name>A0A6J6IE77_9ZZZZ</name>
<dbReference type="Pfam" id="PF04542">
    <property type="entry name" value="Sigma70_r2"/>
    <property type="match status" value="1"/>
</dbReference>
<feature type="domain" description="RNA polymerase sigma-70 region 2" evidence="6">
    <location>
        <begin position="9"/>
        <end position="76"/>
    </location>
</feature>
<keyword evidence="2" id="KW-0731">Sigma factor</keyword>
<dbReference type="InterPro" id="IPR000943">
    <property type="entry name" value="RNA_pol_sigma70"/>
</dbReference>
<sequence length="221" mass="24579">MSTEQRDQLITEHVGLVYHVARRYQSHHEYEDLVQAGYEGLIYAASHYDGSTGFAFSTYAVTSIRGSIQHYLRDKSSTVRIPAKLQELCSQVSVAIDELSQRHGKAPTIPAIAQHLGILEDQVLQAMDANVARSTVSTDSEDSPVIGMQSTNTALEDFEDGEAIRQALSTLPETDQTVVKLRFFANKTQTEIAEDLEISQMQVSRILTRALRELRPLLGDT</sequence>
<dbReference type="InterPro" id="IPR007624">
    <property type="entry name" value="RNA_pol_sigma70_r3"/>
</dbReference>
<keyword evidence="1" id="KW-0805">Transcription regulation</keyword>
<evidence type="ECO:0000259" key="5">
    <source>
        <dbReference type="Pfam" id="PF04539"/>
    </source>
</evidence>
<dbReference type="CDD" id="cd06171">
    <property type="entry name" value="Sigma70_r4"/>
    <property type="match status" value="1"/>
</dbReference>
<dbReference type="Pfam" id="PF04539">
    <property type="entry name" value="Sigma70_r3"/>
    <property type="match status" value="1"/>
</dbReference>
<dbReference type="Pfam" id="PF04545">
    <property type="entry name" value="Sigma70_r4"/>
    <property type="match status" value="1"/>
</dbReference>
<evidence type="ECO:0000259" key="7">
    <source>
        <dbReference type="Pfam" id="PF04545"/>
    </source>
</evidence>
<dbReference type="AlphaFoldDB" id="A0A6J6IE77"/>
<keyword evidence="3" id="KW-0238">DNA-binding</keyword>
<proteinExistence type="predicted"/>
<dbReference type="InterPro" id="IPR014284">
    <property type="entry name" value="RNA_pol_sigma-70_dom"/>
</dbReference>
<reference evidence="8" key="1">
    <citation type="submission" date="2020-05" db="EMBL/GenBank/DDBJ databases">
        <authorList>
            <person name="Chiriac C."/>
            <person name="Salcher M."/>
            <person name="Ghai R."/>
            <person name="Kavagutti S V."/>
        </authorList>
    </citation>
    <scope>NUCLEOTIDE SEQUENCE</scope>
</reference>
<dbReference type="PRINTS" id="PR00046">
    <property type="entry name" value="SIGMA70FCT"/>
</dbReference>
<dbReference type="InterPro" id="IPR036388">
    <property type="entry name" value="WH-like_DNA-bd_sf"/>
</dbReference>
<dbReference type="EMBL" id="CAEZVB010000022">
    <property type="protein sequence ID" value="CAB4619558.1"/>
    <property type="molecule type" value="Genomic_DNA"/>
</dbReference>
<accession>A0A6J6IE77</accession>
<dbReference type="Gene3D" id="1.10.10.10">
    <property type="entry name" value="Winged helix-like DNA-binding domain superfamily/Winged helix DNA-binding domain"/>
    <property type="match status" value="2"/>
</dbReference>
<feature type="domain" description="RNA polymerase sigma-70 region 3" evidence="5">
    <location>
        <begin position="88"/>
        <end position="144"/>
    </location>
</feature>
<organism evidence="8">
    <name type="scientific">freshwater metagenome</name>
    <dbReference type="NCBI Taxonomy" id="449393"/>
    <lineage>
        <taxon>unclassified sequences</taxon>
        <taxon>metagenomes</taxon>
        <taxon>ecological metagenomes</taxon>
    </lineage>
</organism>
<evidence type="ECO:0000256" key="3">
    <source>
        <dbReference type="ARBA" id="ARBA00023125"/>
    </source>
</evidence>
<dbReference type="InterPro" id="IPR013324">
    <property type="entry name" value="RNA_pol_sigma_r3/r4-like"/>
</dbReference>
<evidence type="ECO:0000313" key="8">
    <source>
        <dbReference type="EMBL" id="CAB4619558.1"/>
    </source>
</evidence>
<evidence type="ECO:0000256" key="4">
    <source>
        <dbReference type="ARBA" id="ARBA00023163"/>
    </source>
</evidence>
<keyword evidence="4" id="KW-0804">Transcription</keyword>
<gene>
    <name evidence="8" type="ORF">UFOPK1908_00656</name>
    <name evidence="9" type="ORF">UFOPK3576_00295</name>
</gene>
<dbReference type="GO" id="GO:0006352">
    <property type="term" value="P:DNA-templated transcription initiation"/>
    <property type="evidence" value="ECO:0007669"/>
    <property type="project" value="InterPro"/>
</dbReference>